<evidence type="ECO:0000259" key="1">
    <source>
        <dbReference type="Pfam" id="PF13614"/>
    </source>
</evidence>
<protein>
    <submittedName>
        <fullName evidence="2">ParA family protein</fullName>
    </submittedName>
</protein>
<reference evidence="2 3" key="1">
    <citation type="submission" date="2024-03" db="EMBL/GenBank/DDBJ databases">
        <title>Human intestinal bacterial collection.</title>
        <authorList>
            <person name="Pauvert C."/>
            <person name="Hitch T.C.A."/>
            <person name="Clavel T."/>
        </authorList>
    </citation>
    <scope>NUCLEOTIDE SEQUENCE [LARGE SCALE GENOMIC DNA]</scope>
    <source>
        <strain evidence="2 3">CLA-JM-H44</strain>
    </source>
</reference>
<dbReference type="RefSeq" id="WP_349219180.1">
    <property type="nucleotide sequence ID" value="NZ_JBBMFD010000009.1"/>
</dbReference>
<dbReference type="InterPro" id="IPR050678">
    <property type="entry name" value="DNA_Partitioning_ATPase"/>
</dbReference>
<name>A0ABV1DZS5_9FIRM</name>
<accession>A0ABV1DZS5</accession>
<dbReference type="PANTHER" id="PTHR13696">
    <property type="entry name" value="P-LOOP CONTAINING NUCLEOSIDE TRIPHOSPHATE HYDROLASE"/>
    <property type="match status" value="1"/>
</dbReference>
<organism evidence="2 3">
    <name type="scientific">Solibaculum intestinale</name>
    <dbReference type="NCBI Taxonomy" id="3133165"/>
    <lineage>
        <taxon>Bacteria</taxon>
        <taxon>Bacillati</taxon>
        <taxon>Bacillota</taxon>
        <taxon>Clostridia</taxon>
        <taxon>Eubacteriales</taxon>
        <taxon>Oscillospiraceae</taxon>
        <taxon>Solibaculum</taxon>
    </lineage>
</organism>
<dbReference type="InterPro" id="IPR025669">
    <property type="entry name" value="AAA_dom"/>
</dbReference>
<comment type="caution">
    <text evidence="2">The sequence shown here is derived from an EMBL/GenBank/DDBJ whole genome shotgun (WGS) entry which is preliminary data.</text>
</comment>
<sequence>MCKVICTATCKGGDGKTTSTVNISAYISKRKKVCVVDLDPQHSLTTHFGVRQSELKACKTIYDIFFYLIDHDDIDDEELSELVHSCVIHTSEVDLIPSTTKLARLVKLLPSATNCEHLLEYALSFIKEEYEYIFLDSHSGFDLFCHNALACADSVLIPVEANIFGCEGLGEVLPIINGLKKRMNPHLSIEGILFTKYRARTKNNQSFRELVYRDFGNIHIFAPIIPERTSVSEAPSFGMSIHEYAPNSDAAAAYAEVAEEVMSHA</sequence>
<gene>
    <name evidence="2" type="ORF">WMO26_06880</name>
</gene>
<dbReference type="SUPFAM" id="SSF52540">
    <property type="entry name" value="P-loop containing nucleoside triphosphate hydrolases"/>
    <property type="match status" value="1"/>
</dbReference>
<dbReference type="PANTHER" id="PTHR13696:SF52">
    <property type="entry name" value="PARA FAMILY PROTEIN CT_582"/>
    <property type="match status" value="1"/>
</dbReference>
<dbReference type="Gene3D" id="3.40.50.300">
    <property type="entry name" value="P-loop containing nucleotide triphosphate hydrolases"/>
    <property type="match status" value="1"/>
</dbReference>
<evidence type="ECO:0000313" key="3">
    <source>
        <dbReference type="Proteomes" id="UP001489509"/>
    </source>
</evidence>
<dbReference type="Pfam" id="PF13614">
    <property type="entry name" value="AAA_31"/>
    <property type="match status" value="1"/>
</dbReference>
<keyword evidence="3" id="KW-1185">Reference proteome</keyword>
<evidence type="ECO:0000313" key="2">
    <source>
        <dbReference type="EMBL" id="MEQ2440545.1"/>
    </source>
</evidence>
<feature type="domain" description="AAA" evidence="1">
    <location>
        <begin position="3"/>
        <end position="189"/>
    </location>
</feature>
<dbReference type="EMBL" id="JBBMFD010000009">
    <property type="protein sequence ID" value="MEQ2440545.1"/>
    <property type="molecule type" value="Genomic_DNA"/>
</dbReference>
<proteinExistence type="predicted"/>
<dbReference type="InterPro" id="IPR027417">
    <property type="entry name" value="P-loop_NTPase"/>
</dbReference>
<dbReference type="Proteomes" id="UP001489509">
    <property type="component" value="Unassembled WGS sequence"/>
</dbReference>
<dbReference type="CDD" id="cd02042">
    <property type="entry name" value="ParAB_family"/>
    <property type="match status" value="1"/>
</dbReference>